<feature type="transmembrane region" description="Helical" evidence="1">
    <location>
        <begin position="164"/>
        <end position="190"/>
    </location>
</feature>
<accession>A0ABZ2AMJ5</accession>
<feature type="transmembrane region" description="Helical" evidence="1">
    <location>
        <begin position="122"/>
        <end position="144"/>
    </location>
</feature>
<protein>
    <submittedName>
        <fullName evidence="2">ECF transporter S component</fullName>
    </submittedName>
</protein>
<evidence type="ECO:0000313" key="3">
    <source>
        <dbReference type="Proteomes" id="UP001431935"/>
    </source>
</evidence>
<dbReference type="Gene3D" id="1.10.1760.20">
    <property type="match status" value="1"/>
</dbReference>
<keyword evidence="1" id="KW-1133">Transmembrane helix</keyword>
<dbReference type="InterPro" id="IPR009825">
    <property type="entry name" value="ECF_substrate-spec-like"/>
</dbReference>
<evidence type="ECO:0000256" key="1">
    <source>
        <dbReference type="SAM" id="Phobius"/>
    </source>
</evidence>
<gene>
    <name evidence="2" type="ORF">V2E26_02945</name>
</gene>
<dbReference type="Proteomes" id="UP001431935">
    <property type="component" value="Chromosome"/>
</dbReference>
<evidence type="ECO:0000313" key="2">
    <source>
        <dbReference type="EMBL" id="WVN21351.1"/>
    </source>
</evidence>
<keyword evidence="1" id="KW-0812">Transmembrane</keyword>
<keyword evidence="1" id="KW-0472">Membrane</keyword>
<sequence length="289" mass="33700">MFFIDWIRKTRRIIRTKSYLLSVFEIALFGLLLSLYMITSVIERFVFVGAFNISLTYAVFVVFGLALGPWKGAIIGLLCDTLNQIIFGISTWMPEYAIIPILIAFLSGYIMNIFTKNQKATWLIGFILLLLITSIFIAILVTQYDSLPINEVSRARKKKFSLQAVIGISVFGVGIIWISAFVFLLIYLFTRNIRIKYACYLLFTILLTIFIILIVSRWLWGPFAYINFHNRFRGGKWEYSEYYFFFMIPIVFKSLIEIPVYTFLIFLIFPVVKIIRQKINTSSKRIGIY</sequence>
<dbReference type="RefSeq" id="WP_330463390.1">
    <property type="nucleotide sequence ID" value="NZ_CP143578.1"/>
</dbReference>
<feature type="transmembrane region" description="Helical" evidence="1">
    <location>
        <begin position="197"/>
        <end position="220"/>
    </location>
</feature>
<reference evidence="2" key="1">
    <citation type="submission" date="2024-01" db="EMBL/GenBank/DDBJ databases">
        <title>Complete genome sequence of Mycoplasma gateae strain 3700.</title>
        <authorList>
            <person name="Spergser J."/>
        </authorList>
    </citation>
    <scope>NUCLEOTIDE SEQUENCE [LARGE SCALE GENOMIC DNA]</scope>
    <source>
        <strain evidence="2">3700</strain>
    </source>
</reference>
<organism evidence="2 3">
    <name type="scientific">Metamycoplasma gateae</name>
    <dbReference type="NCBI Taxonomy" id="35769"/>
    <lineage>
        <taxon>Bacteria</taxon>
        <taxon>Bacillati</taxon>
        <taxon>Mycoplasmatota</taxon>
        <taxon>Mycoplasmoidales</taxon>
        <taxon>Metamycoplasmataceae</taxon>
        <taxon>Metamycoplasma</taxon>
    </lineage>
</organism>
<feature type="transmembrane region" description="Helical" evidence="1">
    <location>
        <begin position="73"/>
        <end position="90"/>
    </location>
</feature>
<name>A0ABZ2AMJ5_9BACT</name>
<proteinExistence type="predicted"/>
<dbReference type="EMBL" id="CP143578">
    <property type="protein sequence ID" value="WVN21351.1"/>
    <property type="molecule type" value="Genomic_DNA"/>
</dbReference>
<feature type="transmembrane region" description="Helical" evidence="1">
    <location>
        <begin position="96"/>
        <end position="115"/>
    </location>
</feature>
<feature type="transmembrane region" description="Helical" evidence="1">
    <location>
        <begin position="45"/>
        <end position="66"/>
    </location>
</feature>
<feature type="transmembrane region" description="Helical" evidence="1">
    <location>
        <begin position="242"/>
        <end position="275"/>
    </location>
</feature>
<keyword evidence="3" id="KW-1185">Reference proteome</keyword>
<feature type="transmembrane region" description="Helical" evidence="1">
    <location>
        <begin position="20"/>
        <end position="39"/>
    </location>
</feature>
<dbReference type="Pfam" id="PF07155">
    <property type="entry name" value="ECF-ribofla_trS"/>
    <property type="match status" value="1"/>
</dbReference>